<feature type="compositionally biased region" description="Basic and acidic residues" evidence="1">
    <location>
        <begin position="47"/>
        <end position="61"/>
    </location>
</feature>
<feature type="region of interest" description="Disordered" evidence="1">
    <location>
        <begin position="278"/>
        <end position="352"/>
    </location>
</feature>
<proteinExistence type="predicted"/>
<dbReference type="EMBL" id="JAUEPS010000008">
    <property type="protein sequence ID" value="KAK0463253.1"/>
    <property type="molecule type" value="Genomic_DNA"/>
</dbReference>
<dbReference type="Proteomes" id="UP001175211">
    <property type="component" value="Unassembled WGS sequence"/>
</dbReference>
<evidence type="ECO:0000313" key="3">
    <source>
        <dbReference type="Proteomes" id="UP001175211"/>
    </source>
</evidence>
<name>A0AA39ND16_ARMTA</name>
<organism evidence="2 3">
    <name type="scientific">Armillaria tabescens</name>
    <name type="common">Ringless honey mushroom</name>
    <name type="synonym">Agaricus tabescens</name>
    <dbReference type="NCBI Taxonomy" id="1929756"/>
    <lineage>
        <taxon>Eukaryota</taxon>
        <taxon>Fungi</taxon>
        <taxon>Dikarya</taxon>
        <taxon>Basidiomycota</taxon>
        <taxon>Agaricomycotina</taxon>
        <taxon>Agaricomycetes</taxon>
        <taxon>Agaricomycetidae</taxon>
        <taxon>Agaricales</taxon>
        <taxon>Marasmiineae</taxon>
        <taxon>Physalacriaceae</taxon>
        <taxon>Desarmillaria</taxon>
    </lineage>
</organism>
<feature type="region of interest" description="Disordered" evidence="1">
    <location>
        <begin position="1"/>
        <end position="87"/>
    </location>
</feature>
<sequence length="494" mass="55277">MPQPSVPEDDHVFSQPDMEGQNDSRGEEVGPPLQEENPGRHSISPNNDRDSPGEQLHKEESSPTEAMKYASQVQHQEQSKESGYDQMPGVMWEVAAAAQIVQTPEVPGQQTSIASGPGESPSWQEAAQQWKASRYIPDPPIQPDPREREQWAEEECRAPARNTITIADLRAWADTFGEPTTARISPVESTSSIGGTLDTITEEENPIPLTLPRSSGAQTPYYPNDEDPWGEQTDTNELLEQHPHADSLLWERRVLFADTNEEDTVLWRVSQIGLTAGAGSANDYGTWPEPDITKLAPTQSSKPSLPPNQPSTSTHHSYPKESYSGGPTIEQTSKTYSKDIEDTSHISGTGTRYGSMEIPTSYNTNPSSIQLIISTDWTHGLEPGYKSTSSPVRENMPMNPPSMRGTMSLFRGPAPIPTEEELYRMNWDQFWWNMHDQLPHETYWSTTPQGQAYQQAEPSSQLQRDILSQETQYIAINYWNILHPDLTTTPRRPL</sequence>
<accession>A0AA39ND16</accession>
<dbReference type="AlphaFoldDB" id="A0AA39ND16"/>
<evidence type="ECO:0000313" key="2">
    <source>
        <dbReference type="EMBL" id="KAK0463253.1"/>
    </source>
</evidence>
<dbReference type="GeneID" id="85360516"/>
<keyword evidence="3" id="KW-1185">Reference proteome</keyword>
<feature type="compositionally biased region" description="Polar residues" evidence="1">
    <location>
        <begin position="121"/>
        <end position="131"/>
    </location>
</feature>
<dbReference type="RefSeq" id="XP_060334719.1">
    <property type="nucleotide sequence ID" value="XM_060476968.1"/>
</dbReference>
<gene>
    <name evidence="2" type="ORF">EV420DRAFT_1639406</name>
</gene>
<reference evidence="2" key="1">
    <citation type="submission" date="2023-06" db="EMBL/GenBank/DDBJ databases">
        <authorList>
            <consortium name="Lawrence Berkeley National Laboratory"/>
            <person name="Ahrendt S."/>
            <person name="Sahu N."/>
            <person name="Indic B."/>
            <person name="Wong-Bajracharya J."/>
            <person name="Merenyi Z."/>
            <person name="Ke H.-M."/>
            <person name="Monk M."/>
            <person name="Kocsube S."/>
            <person name="Drula E."/>
            <person name="Lipzen A."/>
            <person name="Balint B."/>
            <person name="Henrissat B."/>
            <person name="Andreopoulos B."/>
            <person name="Martin F.M."/>
            <person name="Harder C.B."/>
            <person name="Rigling D."/>
            <person name="Ford K.L."/>
            <person name="Foster G.D."/>
            <person name="Pangilinan J."/>
            <person name="Papanicolaou A."/>
            <person name="Barry K."/>
            <person name="LaButti K."/>
            <person name="Viragh M."/>
            <person name="Koriabine M."/>
            <person name="Yan M."/>
            <person name="Riley R."/>
            <person name="Champramary S."/>
            <person name="Plett K.L."/>
            <person name="Tsai I.J."/>
            <person name="Slot J."/>
            <person name="Sipos G."/>
            <person name="Plett J."/>
            <person name="Nagy L.G."/>
            <person name="Grigoriev I.V."/>
        </authorList>
    </citation>
    <scope>NUCLEOTIDE SEQUENCE</scope>
    <source>
        <strain evidence="2">CCBAS 213</strain>
    </source>
</reference>
<evidence type="ECO:0000256" key="1">
    <source>
        <dbReference type="SAM" id="MobiDB-lite"/>
    </source>
</evidence>
<feature type="region of interest" description="Disordered" evidence="1">
    <location>
        <begin position="180"/>
        <end position="233"/>
    </location>
</feature>
<feature type="region of interest" description="Disordered" evidence="1">
    <location>
        <begin position="102"/>
        <end position="159"/>
    </location>
</feature>
<feature type="region of interest" description="Disordered" evidence="1">
    <location>
        <begin position="384"/>
        <end position="406"/>
    </location>
</feature>
<feature type="compositionally biased region" description="Basic and acidic residues" evidence="1">
    <location>
        <begin position="144"/>
        <end position="158"/>
    </location>
</feature>
<comment type="caution">
    <text evidence="2">The sequence shown here is derived from an EMBL/GenBank/DDBJ whole genome shotgun (WGS) entry which is preliminary data.</text>
</comment>
<protein>
    <submittedName>
        <fullName evidence="2">Uncharacterized protein</fullName>
    </submittedName>
</protein>